<dbReference type="AlphaFoldDB" id="A0A4Y2JB22"/>
<gene>
    <name evidence="1" type="ORF">AVEN_110014_1</name>
</gene>
<accession>A0A4Y2JB22</accession>
<keyword evidence="2" id="KW-1185">Reference proteome</keyword>
<reference evidence="1 2" key="1">
    <citation type="journal article" date="2019" name="Sci. Rep.">
        <title>Orb-weaving spider Araneus ventricosus genome elucidates the spidroin gene catalogue.</title>
        <authorList>
            <person name="Kono N."/>
            <person name="Nakamura H."/>
            <person name="Ohtoshi R."/>
            <person name="Moran D.A.P."/>
            <person name="Shinohara A."/>
            <person name="Yoshida Y."/>
            <person name="Fujiwara M."/>
            <person name="Mori M."/>
            <person name="Tomita M."/>
            <person name="Arakawa K."/>
        </authorList>
    </citation>
    <scope>NUCLEOTIDE SEQUENCE [LARGE SCALE GENOMIC DNA]</scope>
</reference>
<dbReference type="EMBL" id="BGPR01003360">
    <property type="protein sequence ID" value="GBM87134.1"/>
    <property type="molecule type" value="Genomic_DNA"/>
</dbReference>
<protein>
    <submittedName>
        <fullName evidence="1">Uncharacterized protein</fullName>
    </submittedName>
</protein>
<proteinExistence type="predicted"/>
<evidence type="ECO:0000313" key="1">
    <source>
        <dbReference type="EMBL" id="GBM87134.1"/>
    </source>
</evidence>
<evidence type="ECO:0000313" key="2">
    <source>
        <dbReference type="Proteomes" id="UP000499080"/>
    </source>
</evidence>
<sequence>MEFKRRQAGRQQIRADIMNGIVGREWRETAPDANDFYSHFSDRMWSSQTRNLSPKVRKRSRRVCLQAAKLFINSNGMPVDEDVKHNAYCLAVLSRGWRAGNVRSGLKGNKQASIMGKNIIITEIMDKNLKVKIAIVSDNFFGRSIQRERIAIVKKLELEILMNFHVFRLP</sequence>
<name>A0A4Y2JB22_ARAVE</name>
<comment type="caution">
    <text evidence="1">The sequence shown here is derived from an EMBL/GenBank/DDBJ whole genome shotgun (WGS) entry which is preliminary data.</text>
</comment>
<dbReference type="Proteomes" id="UP000499080">
    <property type="component" value="Unassembled WGS sequence"/>
</dbReference>
<organism evidence="1 2">
    <name type="scientific">Araneus ventricosus</name>
    <name type="common">Orbweaver spider</name>
    <name type="synonym">Epeira ventricosa</name>
    <dbReference type="NCBI Taxonomy" id="182803"/>
    <lineage>
        <taxon>Eukaryota</taxon>
        <taxon>Metazoa</taxon>
        <taxon>Ecdysozoa</taxon>
        <taxon>Arthropoda</taxon>
        <taxon>Chelicerata</taxon>
        <taxon>Arachnida</taxon>
        <taxon>Araneae</taxon>
        <taxon>Araneomorphae</taxon>
        <taxon>Entelegynae</taxon>
        <taxon>Araneoidea</taxon>
        <taxon>Araneidae</taxon>
        <taxon>Araneus</taxon>
    </lineage>
</organism>